<dbReference type="SUPFAM" id="SSF63817">
    <property type="entry name" value="Sortase"/>
    <property type="match status" value="1"/>
</dbReference>
<name>A0ABV9MKU3_9MICC</name>
<gene>
    <name evidence="3" type="ORF">ACFO7V_10290</name>
</gene>
<organism evidence="3 4">
    <name type="scientific">Glutamicibacter bergerei</name>
    <dbReference type="NCBI Taxonomy" id="256702"/>
    <lineage>
        <taxon>Bacteria</taxon>
        <taxon>Bacillati</taxon>
        <taxon>Actinomycetota</taxon>
        <taxon>Actinomycetes</taxon>
        <taxon>Micrococcales</taxon>
        <taxon>Micrococcaceae</taxon>
        <taxon>Glutamicibacter</taxon>
    </lineage>
</organism>
<dbReference type="InterPro" id="IPR042002">
    <property type="entry name" value="Sortase_C"/>
</dbReference>
<accession>A0ABV9MKU3</accession>
<evidence type="ECO:0000313" key="3">
    <source>
        <dbReference type="EMBL" id="MFC4716526.1"/>
    </source>
</evidence>
<keyword evidence="1" id="KW-0378">Hydrolase</keyword>
<dbReference type="NCBIfam" id="TIGR01076">
    <property type="entry name" value="sortase_fam"/>
    <property type="match status" value="1"/>
</dbReference>
<feature type="transmembrane region" description="Helical" evidence="2">
    <location>
        <begin position="154"/>
        <end position="173"/>
    </location>
</feature>
<comment type="caution">
    <text evidence="3">The sequence shown here is derived from an EMBL/GenBank/DDBJ whole genome shotgun (WGS) entry which is preliminary data.</text>
</comment>
<sequence length="184" mass="19598">MLDPNDDGLMARLRIPSIDVKVPVYHGTAEDVLLEGAGHLEGTALPVGGVGTHAVMTGHRELPQAAMFTDLDKVEPGDMIEIDVYGQTLVYRVTDSSVVLPTETALLRPQTGVDLISLVTCTPLGVNSHRIIVTAERVNPTPPSAGKNVDSVGFPWWAVGLTATAVAGIWYVMRTRGQSDASSR</sequence>
<keyword evidence="4" id="KW-1185">Reference proteome</keyword>
<dbReference type="NCBIfam" id="NF033745">
    <property type="entry name" value="class_C_sortase"/>
    <property type="match status" value="1"/>
</dbReference>
<evidence type="ECO:0000313" key="4">
    <source>
        <dbReference type="Proteomes" id="UP001595884"/>
    </source>
</evidence>
<dbReference type="Gene3D" id="2.40.260.10">
    <property type="entry name" value="Sortase"/>
    <property type="match status" value="1"/>
</dbReference>
<dbReference type="InterPro" id="IPR005754">
    <property type="entry name" value="Sortase"/>
</dbReference>
<dbReference type="InterPro" id="IPR023365">
    <property type="entry name" value="Sortase_dom-sf"/>
</dbReference>
<evidence type="ECO:0000256" key="1">
    <source>
        <dbReference type="ARBA" id="ARBA00022801"/>
    </source>
</evidence>
<dbReference type="Pfam" id="PF04203">
    <property type="entry name" value="Sortase"/>
    <property type="match status" value="1"/>
</dbReference>
<dbReference type="CDD" id="cd05827">
    <property type="entry name" value="Sortase_C"/>
    <property type="match status" value="1"/>
</dbReference>
<keyword evidence="2" id="KW-0812">Transmembrane</keyword>
<proteinExistence type="predicted"/>
<reference evidence="4" key="1">
    <citation type="journal article" date="2019" name="Int. J. Syst. Evol. Microbiol.">
        <title>The Global Catalogue of Microorganisms (GCM) 10K type strain sequencing project: providing services to taxonomists for standard genome sequencing and annotation.</title>
        <authorList>
            <consortium name="The Broad Institute Genomics Platform"/>
            <consortium name="The Broad Institute Genome Sequencing Center for Infectious Disease"/>
            <person name="Wu L."/>
            <person name="Ma J."/>
        </authorList>
    </citation>
    <scope>NUCLEOTIDE SEQUENCE [LARGE SCALE GENOMIC DNA]</scope>
    <source>
        <strain evidence="4">CGMCC 1.12849</strain>
    </source>
</reference>
<dbReference type="EMBL" id="JBHSHE010000042">
    <property type="protein sequence ID" value="MFC4716526.1"/>
    <property type="molecule type" value="Genomic_DNA"/>
</dbReference>
<dbReference type="RefSeq" id="WP_346059512.1">
    <property type="nucleotide sequence ID" value="NZ_BAAAVQ010000047.1"/>
</dbReference>
<protein>
    <submittedName>
        <fullName evidence="3">Class C sortase</fullName>
    </submittedName>
</protein>
<keyword evidence="2" id="KW-0472">Membrane</keyword>
<keyword evidence="2" id="KW-1133">Transmembrane helix</keyword>
<evidence type="ECO:0000256" key="2">
    <source>
        <dbReference type="SAM" id="Phobius"/>
    </source>
</evidence>
<dbReference type="Proteomes" id="UP001595884">
    <property type="component" value="Unassembled WGS sequence"/>
</dbReference>